<feature type="region of interest" description="Disordered" evidence="1">
    <location>
        <begin position="29"/>
        <end position="66"/>
    </location>
</feature>
<dbReference type="EMBL" id="KL198031">
    <property type="protein sequence ID" value="KDQ15758.1"/>
    <property type="molecule type" value="Genomic_DNA"/>
</dbReference>
<gene>
    <name evidence="3" type="ORF">BOTBODRAFT_65417</name>
</gene>
<keyword evidence="2" id="KW-0812">Transmembrane</keyword>
<evidence type="ECO:0000256" key="2">
    <source>
        <dbReference type="SAM" id="Phobius"/>
    </source>
</evidence>
<evidence type="ECO:0000256" key="1">
    <source>
        <dbReference type="SAM" id="MobiDB-lite"/>
    </source>
</evidence>
<keyword evidence="4" id="KW-1185">Reference proteome</keyword>
<keyword evidence="2" id="KW-1133">Transmembrane helix</keyword>
<evidence type="ECO:0000313" key="4">
    <source>
        <dbReference type="Proteomes" id="UP000027195"/>
    </source>
</evidence>
<dbReference type="HOGENOM" id="CLU_1906405_0_0_1"/>
<name>A0A067MJ08_BOTB1</name>
<reference evidence="4" key="1">
    <citation type="journal article" date="2014" name="Proc. Natl. Acad. Sci. U.S.A.">
        <title>Extensive sampling of basidiomycete genomes demonstrates inadequacy of the white-rot/brown-rot paradigm for wood decay fungi.</title>
        <authorList>
            <person name="Riley R."/>
            <person name="Salamov A.A."/>
            <person name="Brown D.W."/>
            <person name="Nagy L.G."/>
            <person name="Floudas D."/>
            <person name="Held B.W."/>
            <person name="Levasseur A."/>
            <person name="Lombard V."/>
            <person name="Morin E."/>
            <person name="Otillar R."/>
            <person name="Lindquist E.A."/>
            <person name="Sun H."/>
            <person name="LaButti K.M."/>
            <person name="Schmutz J."/>
            <person name="Jabbour D."/>
            <person name="Luo H."/>
            <person name="Baker S.E."/>
            <person name="Pisabarro A.G."/>
            <person name="Walton J.D."/>
            <person name="Blanchette R.A."/>
            <person name="Henrissat B."/>
            <person name="Martin F."/>
            <person name="Cullen D."/>
            <person name="Hibbett D.S."/>
            <person name="Grigoriev I.V."/>
        </authorList>
    </citation>
    <scope>NUCLEOTIDE SEQUENCE [LARGE SCALE GENOMIC DNA]</scope>
    <source>
        <strain evidence="4">FD-172 SS1</strain>
    </source>
</reference>
<feature type="transmembrane region" description="Helical" evidence="2">
    <location>
        <begin position="112"/>
        <end position="131"/>
    </location>
</feature>
<dbReference type="AlphaFoldDB" id="A0A067MJ08"/>
<keyword evidence="2" id="KW-0472">Membrane</keyword>
<evidence type="ECO:0000313" key="3">
    <source>
        <dbReference type="EMBL" id="KDQ15758.1"/>
    </source>
</evidence>
<sequence>MGQRNSIPAVVESVDFTLQVQGNVTACNTEDAVEAAGQTPPEIKPSQASEQERSDDDTVDEVPPPIRGLGDIALYNYERATDIQRESGFEAIPRLIRLHVGLFERWILASPLPARVLLVGTAVAIGLGFICRR</sequence>
<accession>A0A067MJ08</accession>
<dbReference type="InParanoid" id="A0A067MJ08"/>
<dbReference type="Proteomes" id="UP000027195">
    <property type="component" value="Unassembled WGS sequence"/>
</dbReference>
<organism evidence="3 4">
    <name type="scientific">Botryobasidium botryosum (strain FD-172 SS1)</name>
    <dbReference type="NCBI Taxonomy" id="930990"/>
    <lineage>
        <taxon>Eukaryota</taxon>
        <taxon>Fungi</taxon>
        <taxon>Dikarya</taxon>
        <taxon>Basidiomycota</taxon>
        <taxon>Agaricomycotina</taxon>
        <taxon>Agaricomycetes</taxon>
        <taxon>Cantharellales</taxon>
        <taxon>Botryobasidiaceae</taxon>
        <taxon>Botryobasidium</taxon>
    </lineage>
</organism>
<proteinExistence type="predicted"/>
<protein>
    <submittedName>
        <fullName evidence="3">Uncharacterized protein</fullName>
    </submittedName>
</protein>